<keyword evidence="2 7" id="KW-0812">Transmembrane</keyword>
<evidence type="ECO:0000259" key="8">
    <source>
        <dbReference type="PROSITE" id="PS51775"/>
    </source>
</evidence>
<evidence type="ECO:0000256" key="3">
    <source>
        <dbReference type="ARBA" id="ARBA00022989"/>
    </source>
</evidence>
<comment type="subcellular location">
    <subcellularLocation>
        <location evidence="1">Membrane</location>
        <topology evidence="1">Single-pass membrane protein</topology>
    </subcellularLocation>
</comment>
<dbReference type="PANTHER" id="PTHR31448">
    <property type="entry name" value="MYOSIN-BINDING PROTEIN 2"/>
    <property type="match status" value="1"/>
</dbReference>
<evidence type="ECO:0000256" key="5">
    <source>
        <dbReference type="SAM" id="Coils"/>
    </source>
</evidence>
<feature type="compositionally biased region" description="Low complexity" evidence="6">
    <location>
        <begin position="757"/>
        <end position="768"/>
    </location>
</feature>
<feature type="coiled-coil region" evidence="5">
    <location>
        <begin position="820"/>
        <end position="854"/>
    </location>
</feature>
<dbReference type="PROSITE" id="PS51775">
    <property type="entry name" value="GTD_BINDING"/>
    <property type="match status" value="1"/>
</dbReference>
<keyword evidence="5" id="KW-0175">Coiled coil</keyword>
<comment type="caution">
    <text evidence="9">The sequence shown here is derived from an EMBL/GenBank/DDBJ whole genome shotgun (WGS) entry which is preliminary data.</text>
</comment>
<evidence type="ECO:0000256" key="2">
    <source>
        <dbReference type="ARBA" id="ARBA00022692"/>
    </source>
</evidence>
<feature type="domain" description="GTD-binding" evidence="8">
    <location>
        <begin position="639"/>
        <end position="737"/>
    </location>
</feature>
<feature type="region of interest" description="Disordered" evidence="6">
    <location>
        <begin position="247"/>
        <end position="283"/>
    </location>
</feature>
<gene>
    <name evidence="9" type="ORF">HHK36_014842</name>
</gene>
<sequence length="1027" mass="117141">MAANKFATMLHRNTHKMTLILVYAVLEWILILLLLLNSLFSYLIAKFAEYFGLKPPCLWCSRVDHIFEPGKSKNSYRDLVCENHASEISKLGYCSNHRKLVEAQDMCEDCSSSRPNYQGNSIDITRKIAFFPWMKEMGMMASDGEKKIENGEKNSRCSCCDVSLSSKFYSPYLLFKPSWGVLDYTQKGNLITAPTSDDNDGGEYTDPCKSDCPTDRCDDDHEIEKTRGAEEYEDEDDGVAEEHQIPSDVDEGVHGGDEADEDCSRSLSNFPCNETVDNGGENSVEENITEQEFVEEEDSDMPMEGKNVVHQSSDETIIQFCSREDESLEIFPLHLDNFADHDDRRLVPVELIDFMTAENQRLLRCREEDQGKHDHQGVLGSELHIEAQIDSVLEMENDLREEESVFSVDEDVGKTRSMELESMEMDENEISSVIHGEDSKSDFVVEVFEQVTITQANQNLSIDCDDVEAAAIKDPDDLPASEEDGFKLFGDETKSEILIETEMSCQEPTDQPRAHELIPSLSCREEDQSSMNNNYVRNYTSSDTFMAEDDQGPRETEESTIQERTMSVEGIEQRINHHLSLCSELNEVEEEKAPETPVYIEGLYQLQRKLLLFEKRESGAEESLDGSVVSEIEGGEGVLTIERLKSALKAERKALGALYTELEEERSASAIAANQTMAMITRLQEEKAAMQMEALQYQRMMDEQSEYDQEALQLLNELMVKREKEKQELEKELEMYRKKVLDYEAKEKKMMRRKASIGRSRTSSASSSNPEDSDEVSIDLNHEGRDEEILYSNQESSNHNTPADAVLNLETMGQECAKHLSTLDESLADFEEERQSILEQLKALEEKLFTLSDDDDEEEFFEDVKPNEIFLEENGKEFNGNCDFRSREVNGDANGFSEDMSRKHYQERKIMGSKAKTLLPLFDAIGMETEDGVLNEEQREYDTFMLQNSSVPKFALENKKVAIEEEVDHVYERLQALEADREFLKHCISSLKKGDKGMDLLQEILQHLRDLRTVELRVKNIGDGALL</sequence>
<dbReference type="OMA" id="NKFYPPC"/>
<feature type="compositionally biased region" description="Polar residues" evidence="6">
    <location>
        <begin position="265"/>
        <end position="276"/>
    </location>
</feature>
<keyword evidence="4 7" id="KW-0472">Membrane</keyword>
<evidence type="ECO:0000313" key="10">
    <source>
        <dbReference type="Proteomes" id="UP000655225"/>
    </source>
</evidence>
<feature type="coiled-coil region" evidence="5">
    <location>
        <begin position="645"/>
        <end position="746"/>
    </location>
</feature>
<dbReference type="InterPro" id="IPR039306">
    <property type="entry name" value="MYOB"/>
</dbReference>
<name>A0A834Z9X2_TETSI</name>
<dbReference type="OrthoDB" id="1888939at2759"/>
<feature type="transmembrane region" description="Helical" evidence="7">
    <location>
        <begin position="20"/>
        <end position="45"/>
    </location>
</feature>
<evidence type="ECO:0000256" key="1">
    <source>
        <dbReference type="ARBA" id="ARBA00004167"/>
    </source>
</evidence>
<organism evidence="9 10">
    <name type="scientific">Tetracentron sinense</name>
    <name type="common">Spur-leaf</name>
    <dbReference type="NCBI Taxonomy" id="13715"/>
    <lineage>
        <taxon>Eukaryota</taxon>
        <taxon>Viridiplantae</taxon>
        <taxon>Streptophyta</taxon>
        <taxon>Embryophyta</taxon>
        <taxon>Tracheophyta</taxon>
        <taxon>Spermatophyta</taxon>
        <taxon>Magnoliopsida</taxon>
        <taxon>Trochodendrales</taxon>
        <taxon>Trochodendraceae</taxon>
        <taxon>Tetracentron</taxon>
    </lineage>
</organism>
<evidence type="ECO:0000256" key="4">
    <source>
        <dbReference type="ARBA" id="ARBA00023136"/>
    </source>
</evidence>
<keyword evidence="10" id="KW-1185">Reference proteome</keyword>
<evidence type="ECO:0000313" key="9">
    <source>
        <dbReference type="EMBL" id="KAF8398977.1"/>
    </source>
</evidence>
<dbReference type="GO" id="GO:0016020">
    <property type="term" value="C:membrane"/>
    <property type="evidence" value="ECO:0007669"/>
    <property type="project" value="UniProtKB-SubCell"/>
</dbReference>
<dbReference type="Proteomes" id="UP000655225">
    <property type="component" value="Unassembled WGS sequence"/>
</dbReference>
<protein>
    <recommendedName>
        <fullName evidence="8">GTD-binding domain-containing protein</fullName>
    </recommendedName>
</protein>
<reference evidence="9 10" key="1">
    <citation type="submission" date="2020-04" db="EMBL/GenBank/DDBJ databases">
        <title>Plant Genome Project.</title>
        <authorList>
            <person name="Zhang R.-G."/>
        </authorList>
    </citation>
    <scope>NUCLEOTIDE SEQUENCE [LARGE SCALE GENOMIC DNA]</scope>
    <source>
        <strain evidence="9">YNK0</strain>
        <tissue evidence="9">Leaf</tissue>
    </source>
</reference>
<proteinExistence type="predicted"/>
<dbReference type="PANTHER" id="PTHR31448:SF3">
    <property type="entry name" value="MYOSIN-BINDING PROTEIN 2"/>
    <property type="match status" value="1"/>
</dbReference>
<dbReference type="AlphaFoldDB" id="A0A834Z9X2"/>
<evidence type="ECO:0000256" key="6">
    <source>
        <dbReference type="SAM" id="MobiDB-lite"/>
    </source>
</evidence>
<dbReference type="GO" id="GO:0080115">
    <property type="term" value="F:myosin XI tail binding"/>
    <property type="evidence" value="ECO:0007669"/>
    <property type="project" value="UniProtKB-ARBA"/>
</dbReference>
<feature type="region of interest" description="Disordered" evidence="6">
    <location>
        <begin position="751"/>
        <end position="778"/>
    </location>
</feature>
<keyword evidence="3 7" id="KW-1133">Transmembrane helix</keyword>
<evidence type="ECO:0000256" key="7">
    <source>
        <dbReference type="SAM" id="Phobius"/>
    </source>
</evidence>
<accession>A0A834Z9X2</accession>
<feature type="compositionally biased region" description="Basic and acidic residues" evidence="6">
    <location>
        <begin position="247"/>
        <end position="257"/>
    </location>
</feature>
<dbReference type="Pfam" id="PF04576">
    <property type="entry name" value="Zein-binding"/>
    <property type="match status" value="1"/>
</dbReference>
<dbReference type="InterPro" id="IPR007656">
    <property type="entry name" value="GTD-bd"/>
</dbReference>
<dbReference type="EMBL" id="JABCRI010000010">
    <property type="protein sequence ID" value="KAF8398977.1"/>
    <property type="molecule type" value="Genomic_DNA"/>
</dbReference>